<dbReference type="InterPro" id="IPR025419">
    <property type="entry name" value="DUF4142"/>
</dbReference>
<feature type="region of interest" description="Disordered" evidence="1">
    <location>
        <begin position="27"/>
        <end position="53"/>
    </location>
</feature>
<dbReference type="EMBL" id="CP003389">
    <property type="protein sequence ID" value="AFE06023.1"/>
    <property type="molecule type" value="Genomic_DNA"/>
</dbReference>
<proteinExistence type="predicted"/>
<dbReference type="Pfam" id="PF13628">
    <property type="entry name" value="DUF4142"/>
    <property type="match status" value="1"/>
</dbReference>
<dbReference type="eggNOG" id="COG3652">
    <property type="taxonomic scope" value="Bacteria"/>
</dbReference>
<evidence type="ECO:0000259" key="2">
    <source>
        <dbReference type="Pfam" id="PF13628"/>
    </source>
</evidence>
<dbReference type="PROSITE" id="PS51257">
    <property type="entry name" value="PROKAR_LIPOPROTEIN"/>
    <property type="match status" value="1"/>
</dbReference>
<dbReference type="KEGG" id="ccx:COCOR_04780"/>
<dbReference type="PANTHER" id="PTHR38593:SF1">
    <property type="entry name" value="BLR2558 PROTEIN"/>
    <property type="match status" value="1"/>
</dbReference>
<keyword evidence="4" id="KW-1185">Reference proteome</keyword>
<dbReference type="RefSeq" id="WP_014397583.1">
    <property type="nucleotide sequence ID" value="NC_017030.1"/>
</dbReference>
<evidence type="ECO:0000256" key="1">
    <source>
        <dbReference type="SAM" id="MobiDB-lite"/>
    </source>
</evidence>
<dbReference type="InParanoid" id="H8MKV0"/>
<dbReference type="Proteomes" id="UP000007587">
    <property type="component" value="Chromosome"/>
</dbReference>
<reference evidence="4" key="2">
    <citation type="submission" date="2012-03" db="EMBL/GenBank/DDBJ databases">
        <title>Genome sequence of the fruiting myxobacterium Corallococcus coralloides DSM 2259.</title>
        <authorList>
            <person name="Huntley S."/>
            <person name="Zhang Y."/>
            <person name="Treuner-Lange A."/>
            <person name="Sensen C.W."/>
            <person name="Sogaard-Andersen L."/>
        </authorList>
    </citation>
    <scope>NUCLEOTIDE SEQUENCE [LARGE SCALE GENOMIC DNA]</scope>
    <source>
        <strain evidence="4">ATCC 25202 / DSM 2259 / NBRC 100086 / M2</strain>
    </source>
</reference>
<dbReference type="HOGENOM" id="CLU_093451_0_0_7"/>
<dbReference type="PANTHER" id="PTHR38593">
    <property type="entry name" value="BLR2558 PROTEIN"/>
    <property type="match status" value="1"/>
</dbReference>
<dbReference type="OrthoDB" id="5526164at2"/>
<evidence type="ECO:0000313" key="4">
    <source>
        <dbReference type="Proteomes" id="UP000007587"/>
    </source>
</evidence>
<dbReference type="AlphaFoldDB" id="H8MKV0"/>
<organism evidence="3 4">
    <name type="scientific">Corallococcus coralloides (strain ATCC 25202 / DSM 2259 / NBRC 100086 / M2)</name>
    <name type="common">Myxococcus coralloides</name>
    <dbReference type="NCBI Taxonomy" id="1144275"/>
    <lineage>
        <taxon>Bacteria</taxon>
        <taxon>Pseudomonadati</taxon>
        <taxon>Myxococcota</taxon>
        <taxon>Myxococcia</taxon>
        <taxon>Myxococcales</taxon>
        <taxon>Cystobacterineae</taxon>
        <taxon>Myxococcaceae</taxon>
        <taxon>Corallococcus</taxon>
    </lineage>
</organism>
<accession>H8MKV0</accession>
<sequence>MRRARFWLGAVVAGALALGVGCDDDDDNDGNFDSVPGMPGQPDDPDSGTPPDLIPNIPDAGLIQTLSDAQIARVLQVANEGEVMLGQYAAPLATDQAVIDFNNQMVTEHTAVKQRLDALLAAEGITPEDSPLSLQLQAEVQQLMDVLQGPNAPAAGAALDLALLSAQLNAHARTAFIGDSLLTPQATNTALQQELASERQAVQTHINEASDLQSAIVLPPVEP</sequence>
<reference evidence="3 4" key="1">
    <citation type="journal article" date="2012" name="J. Bacteriol.">
        <title>Complete Genome Sequence of the Fruiting Myxobacterium Corallococcus coralloides DSM 2259.</title>
        <authorList>
            <person name="Huntley S."/>
            <person name="Zhang Y."/>
            <person name="Treuner-Lange A."/>
            <person name="Kneip S."/>
            <person name="Sensen C.W."/>
            <person name="Sogaard-Andersen L."/>
        </authorList>
    </citation>
    <scope>NUCLEOTIDE SEQUENCE [LARGE SCALE GENOMIC DNA]</scope>
    <source>
        <strain evidence="4">ATCC 25202 / DSM 2259 / NBRC 100086 / M2</strain>
    </source>
</reference>
<feature type="domain" description="DUF4142" evidence="2">
    <location>
        <begin position="67"/>
        <end position="212"/>
    </location>
</feature>
<protein>
    <recommendedName>
        <fullName evidence="2">DUF4142 domain-containing protein</fullName>
    </recommendedName>
</protein>
<gene>
    <name evidence="3" type="ordered locus">COCOR_04780</name>
</gene>
<dbReference type="STRING" id="1144275.COCOR_04780"/>
<evidence type="ECO:0000313" key="3">
    <source>
        <dbReference type="EMBL" id="AFE06023.1"/>
    </source>
</evidence>
<name>H8MKV0_CORCM</name>